<dbReference type="AlphaFoldDB" id="A0A2U2N0J2"/>
<dbReference type="Proteomes" id="UP000245474">
    <property type="component" value="Unassembled WGS sequence"/>
</dbReference>
<evidence type="ECO:0000313" key="4">
    <source>
        <dbReference type="Proteomes" id="UP000245474"/>
    </source>
</evidence>
<dbReference type="PROSITE" id="PS51257">
    <property type="entry name" value="PROKAR_LIPOPROTEIN"/>
    <property type="match status" value="1"/>
</dbReference>
<dbReference type="OrthoDB" id="5624722at2"/>
<evidence type="ECO:0000259" key="2">
    <source>
        <dbReference type="Pfam" id="PF03886"/>
    </source>
</evidence>
<reference evidence="3 4" key="1">
    <citation type="submission" date="2018-05" db="EMBL/GenBank/DDBJ databases">
        <title>Spiribacter halobius sp. nov., a moderately halophilic bacterium isolated from marine solar saltern.</title>
        <authorList>
            <person name="Zheng W.-S."/>
            <person name="Lu D.-C."/>
            <person name="Du Z.-J."/>
        </authorList>
    </citation>
    <scope>NUCLEOTIDE SEQUENCE [LARGE SCALE GENOMIC DNA]</scope>
    <source>
        <strain evidence="3 4">E85</strain>
    </source>
</reference>
<dbReference type="InterPro" id="IPR005586">
    <property type="entry name" value="ABC_trans_aux"/>
</dbReference>
<evidence type="ECO:0000256" key="1">
    <source>
        <dbReference type="SAM" id="SignalP"/>
    </source>
</evidence>
<sequence length="205" mass="21827">MSRRLAALALTALLVGCTPLLQNAPAPALYTLEVPALPAAGTGDEVLRVRLTGVAAGYEQPLMAYREGDALALRYFATARWVSAPGELVTERLGEALERTGRFRAVLTGAPPPVADYRLELELLRLEQDYRGGGGAGEARIGLRIRLLDREGELIAQRRVEATAAAEAAGPAAAAAAANRALADLAAELDGWLHQQLADPRRGRW</sequence>
<comment type="caution">
    <text evidence="3">The sequence shown here is derived from an EMBL/GenBank/DDBJ whole genome shotgun (WGS) entry which is preliminary data.</text>
</comment>
<feature type="chain" id="PRO_5015705945" description="ABC-type transport auxiliary lipoprotein component domain-containing protein" evidence="1">
    <location>
        <begin position="24"/>
        <end position="205"/>
    </location>
</feature>
<dbReference type="RefSeq" id="WP_109678978.1">
    <property type="nucleotide sequence ID" value="NZ_CP086615.1"/>
</dbReference>
<protein>
    <recommendedName>
        <fullName evidence="2">ABC-type transport auxiliary lipoprotein component domain-containing protein</fullName>
    </recommendedName>
</protein>
<dbReference type="Gene3D" id="3.40.50.10610">
    <property type="entry name" value="ABC-type transport auxiliary lipoprotein component"/>
    <property type="match status" value="1"/>
</dbReference>
<dbReference type="Pfam" id="PF03886">
    <property type="entry name" value="ABC_trans_aux"/>
    <property type="match status" value="1"/>
</dbReference>
<organism evidence="3 4">
    <name type="scientific">Sediminicurvatus halobius</name>
    <dbReference type="NCBI Taxonomy" id="2182432"/>
    <lineage>
        <taxon>Bacteria</taxon>
        <taxon>Pseudomonadati</taxon>
        <taxon>Pseudomonadota</taxon>
        <taxon>Gammaproteobacteria</taxon>
        <taxon>Chromatiales</taxon>
        <taxon>Ectothiorhodospiraceae</taxon>
        <taxon>Sediminicurvatus</taxon>
    </lineage>
</organism>
<dbReference type="EMBL" id="QFFI01000017">
    <property type="protein sequence ID" value="PWG62588.1"/>
    <property type="molecule type" value="Genomic_DNA"/>
</dbReference>
<evidence type="ECO:0000313" key="3">
    <source>
        <dbReference type="EMBL" id="PWG62588.1"/>
    </source>
</evidence>
<feature type="signal peptide" evidence="1">
    <location>
        <begin position="1"/>
        <end position="23"/>
    </location>
</feature>
<keyword evidence="4" id="KW-1185">Reference proteome</keyword>
<gene>
    <name evidence="3" type="ORF">DEM34_11605</name>
</gene>
<feature type="domain" description="ABC-type transport auxiliary lipoprotein component" evidence="2">
    <location>
        <begin position="30"/>
        <end position="188"/>
    </location>
</feature>
<name>A0A2U2N0J2_9GAMM</name>
<keyword evidence="1" id="KW-0732">Signal</keyword>
<proteinExistence type="predicted"/>
<dbReference type="SUPFAM" id="SSF159594">
    <property type="entry name" value="XCC0632-like"/>
    <property type="match status" value="1"/>
</dbReference>
<accession>A0A2U2N0J2</accession>